<evidence type="ECO:0000313" key="4">
    <source>
        <dbReference type="Proteomes" id="UP000199681"/>
    </source>
</evidence>
<protein>
    <submittedName>
        <fullName evidence="3">Uncharacterized protein</fullName>
    </submittedName>
</protein>
<name>A0A1I2ZSN6_9MICO</name>
<keyword evidence="1" id="KW-0812">Transmembrane</keyword>
<keyword evidence="1" id="KW-0472">Membrane</keyword>
<dbReference type="AlphaFoldDB" id="A0A1I2ZSN6"/>
<evidence type="ECO:0000256" key="1">
    <source>
        <dbReference type="SAM" id="Phobius"/>
    </source>
</evidence>
<dbReference type="EMBL" id="FOPW01000004">
    <property type="protein sequence ID" value="SFH40081.1"/>
    <property type="molecule type" value="Genomic_DNA"/>
</dbReference>
<evidence type="ECO:0000313" key="3">
    <source>
        <dbReference type="EMBL" id="TFB89648.1"/>
    </source>
</evidence>
<keyword evidence="4" id="KW-1185">Reference proteome</keyword>
<dbReference type="EMBL" id="SOFE01000001">
    <property type="protein sequence ID" value="TFB89648.1"/>
    <property type="molecule type" value="Genomic_DNA"/>
</dbReference>
<reference evidence="2 4" key="1">
    <citation type="submission" date="2016-10" db="EMBL/GenBank/DDBJ databases">
        <authorList>
            <person name="Varghese N."/>
            <person name="Submissions S."/>
        </authorList>
    </citation>
    <scope>NUCLEOTIDE SEQUENCE [LARGE SCALE GENOMIC DNA]</scope>
    <source>
        <strain evidence="2 4">GMCC 1.11211</strain>
    </source>
</reference>
<feature type="transmembrane region" description="Helical" evidence="1">
    <location>
        <begin position="70"/>
        <end position="88"/>
    </location>
</feature>
<dbReference type="RefSeq" id="WP_092448941.1">
    <property type="nucleotide sequence ID" value="NZ_BKAC01000002.1"/>
</dbReference>
<sequence>MELLLGTVLVAISTALGLAGAARISGQNRGSGNYVNPTVRQKLPMLGWRILHVGLLVFGVQLLHNELGTVAYLMFGIVVVLPLIFALWRNRRRPVEA</sequence>
<keyword evidence="1" id="KW-1133">Transmembrane helix</keyword>
<feature type="transmembrane region" description="Helical" evidence="1">
    <location>
        <begin position="45"/>
        <end position="63"/>
    </location>
</feature>
<evidence type="ECO:0000313" key="2">
    <source>
        <dbReference type="EMBL" id="SFH40081.1"/>
    </source>
</evidence>
<comment type="caution">
    <text evidence="3">The sequence shown here is derived from an EMBL/GenBank/DDBJ whole genome shotgun (WGS) entry which is preliminary data.</text>
</comment>
<accession>A0A1I2ZSN6</accession>
<reference evidence="3 5" key="2">
    <citation type="submission" date="2019-03" db="EMBL/GenBank/DDBJ databases">
        <title>Genomics of glacier-inhabiting Cryobacterium strains.</title>
        <authorList>
            <person name="Liu Q."/>
            <person name="Xin Y.-H."/>
        </authorList>
    </citation>
    <scope>NUCLEOTIDE SEQUENCE [LARGE SCALE GENOMIC DNA]</scope>
    <source>
        <strain evidence="3 5">Hh34</strain>
    </source>
</reference>
<gene>
    <name evidence="3" type="ORF">E3O11_01210</name>
    <name evidence="2" type="ORF">SAMN05216274_104248</name>
</gene>
<dbReference type="STRING" id="995038.SAMN05216274_104248"/>
<proteinExistence type="predicted"/>
<organism evidence="3 5">
    <name type="scientific">Cryobacterium levicorallinum</name>
    <dbReference type="NCBI Taxonomy" id="995038"/>
    <lineage>
        <taxon>Bacteria</taxon>
        <taxon>Bacillati</taxon>
        <taxon>Actinomycetota</taxon>
        <taxon>Actinomycetes</taxon>
        <taxon>Micrococcales</taxon>
        <taxon>Microbacteriaceae</taxon>
        <taxon>Cryobacterium</taxon>
    </lineage>
</organism>
<dbReference type="Proteomes" id="UP000199681">
    <property type="component" value="Unassembled WGS sequence"/>
</dbReference>
<dbReference type="Proteomes" id="UP000297963">
    <property type="component" value="Unassembled WGS sequence"/>
</dbReference>
<evidence type="ECO:0000313" key="5">
    <source>
        <dbReference type="Proteomes" id="UP000297963"/>
    </source>
</evidence>